<dbReference type="NCBIfam" id="TIGR00938">
    <property type="entry name" value="thrB_alt"/>
    <property type="match status" value="1"/>
</dbReference>
<gene>
    <name evidence="8 11" type="primary">thrB</name>
    <name evidence="11" type="ORF">G4223_15215</name>
</gene>
<dbReference type="CDD" id="cd05153">
    <property type="entry name" value="HomoserineK_II"/>
    <property type="match status" value="1"/>
</dbReference>
<evidence type="ECO:0000256" key="1">
    <source>
        <dbReference type="ARBA" id="ARBA00022605"/>
    </source>
</evidence>
<dbReference type="EC" id="2.7.1.39" evidence="8 9"/>
<dbReference type="NCBIfam" id="NF003558">
    <property type="entry name" value="PRK05231.1"/>
    <property type="match status" value="1"/>
</dbReference>
<dbReference type="HAMAP" id="MF_00301">
    <property type="entry name" value="Homoser_kinase_2"/>
    <property type="match status" value="1"/>
</dbReference>
<name>A0A7C9QVX8_9PROT</name>
<evidence type="ECO:0000256" key="2">
    <source>
        <dbReference type="ARBA" id="ARBA00022679"/>
    </source>
</evidence>
<sequence>MAVYTEVSDEELEAFVAGYDVGEVLSFKGIAEGVENSNYLLQTDHGQYILTLYEKRTKPEDLPFFLELMEHLAARGLACPTPLHGRDGRALRSLCGKPAAMVSFLNGMSARRLTLDHCAALGAAMAQMHLAGADFARSRPNDLSVAGWRPLFDAEKHRADQVKAGLADSIAAELDFLEANWPRQLPSGLIHADLFPDNVFFHGHDVSGIIDFYFACTDALTYDIAICLNAWCFETDGSFNATKARMMLNGYRKVRALSAEELAALPILARGAAMRFLLTRLYDWVNTPAGALVKRKDPLEYYRKLRFHQGISGPGAYGIE</sequence>
<dbReference type="Gene3D" id="3.90.1200.10">
    <property type="match status" value="1"/>
</dbReference>
<feature type="domain" description="Aminoglycoside phosphotransferase" evidence="10">
    <location>
        <begin position="27"/>
        <end position="257"/>
    </location>
</feature>
<dbReference type="PANTHER" id="PTHR21064">
    <property type="entry name" value="AMINOGLYCOSIDE PHOSPHOTRANSFERASE DOMAIN-CONTAINING PROTEIN-RELATED"/>
    <property type="match status" value="1"/>
</dbReference>
<dbReference type="Gene3D" id="3.30.200.20">
    <property type="entry name" value="Phosphorylase Kinase, domain 1"/>
    <property type="match status" value="1"/>
</dbReference>
<keyword evidence="3 8" id="KW-0791">Threonine biosynthesis</keyword>
<evidence type="ECO:0000256" key="9">
    <source>
        <dbReference type="NCBIfam" id="TIGR00938"/>
    </source>
</evidence>
<dbReference type="SUPFAM" id="SSF56112">
    <property type="entry name" value="Protein kinase-like (PK-like)"/>
    <property type="match status" value="1"/>
</dbReference>
<keyword evidence="4 8" id="KW-0547">Nucleotide-binding</keyword>
<comment type="similarity">
    <text evidence="7 8">Belongs to the pseudomonas-type ThrB family.</text>
</comment>
<keyword evidence="12" id="KW-1185">Reference proteome</keyword>
<dbReference type="GO" id="GO:0005524">
    <property type="term" value="F:ATP binding"/>
    <property type="evidence" value="ECO:0007669"/>
    <property type="project" value="UniProtKB-KW"/>
</dbReference>
<keyword evidence="6 8" id="KW-0067">ATP-binding</keyword>
<comment type="caution">
    <text evidence="11">The sequence shown here is derived from an EMBL/GenBank/DDBJ whole genome shotgun (WGS) entry which is preliminary data.</text>
</comment>
<accession>A0A7C9QVX8</accession>
<keyword evidence="1 8" id="KW-0028">Amino-acid biosynthesis</keyword>
<dbReference type="EMBL" id="JAAIYP010000040">
    <property type="protein sequence ID" value="NFV81461.1"/>
    <property type="molecule type" value="Genomic_DNA"/>
</dbReference>
<evidence type="ECO:0000313" key="11">
    <source>
        <dbReference type="EMBL" id="NFV81461.1"/>
    </source>
</evidence>
<dbReference type="InterPro" id="IPR002575">
    <property type="entry name" value="Aminoglycoside_PTrfase"/>
</dbReference>
<evidence type="ECO:0000259" key="10">
    <source>
        <dbReference type="Pfam" id="PF01636"/>
    </source>
</evidence>
<dbReference type="InterPro" id="IPR005280">
    <property type="entry name" value="Homoserine_kinase_II"/>
</dbReference>
<dbReference type="RefSeq" id="WP_163681540.1">
    <property type="nucleotide sequence ID" value="NZ_JAAIYP010000040.1"/>
</dbReference>
<dbReference type="UniPathway" id="UPA00050">
    <property type="reaction ID" value="UER00064"/>
</dbReference>
<dbReference type="Pfam" id="PF01636">
    <property type="entry name" value="APH"/>
    <property type="match status" value="1"/>
</dbReference>
<evidence type="ECO:0000256" key="7">
    <source>
        <dbReference type="ARBA" id="ARBA00038240"/>
    </source>
</evidence>
<dbReference type="InterPro" id="IPR011009">
    <property type="entry name" value="Kinase-like_dom_sf"/>
</dbReference>
<keyword evidence="5 8" id="KW-0418">Kinase</keyword>
<evidence type="ECO:0000256" key="8">
    <source>
        <dbReference type="HAMAP-Rule" id="MF_00301"/>
    </source>
</evidence>
<dbReference type="Proteomes" id="UP000480684">
    <property type="component" value="Unassembled WGS sequence"/>
</dbReference>
<proteinExistence type="inferred from homology"/>
<protein>
    <recommendedName>
        <fullName evidence="8 9">Homoserine kinase</fullName>
        <shortName evidence="8">HK</shortName>
        <shortName evidence="8">HSK</shortName>
        <ecNumber evidence="8 9">2.7.1.39</ecNumber>
    </recommendedName>
</protein>
<evidence type="ECO:0000256" key="6">
    <source>
        <dbReference type="ARBA" id="ARBA00022840"/>
    </source>
</evidence>
<evidence type="ECO:0000256" key="4">
    <source>
        <dbReference type="ARBA" id="ARBA00022741"/>
    </source>
</evidence>
<organism evidence="11 12">
    <name type="scientific">Magnetospirillum aberrantis SpK</name>
    <dbReference type="NCBI Taxonomy" id="908842"/>
    <lineage>
        <taxon>Bacteria</taxon>
        <taxon>Pseudomonadati</taxon>
        <taxon>Pseudomonadota</taxon>
        <taxon>Alphaproteobacteria</taxon>
        <taxon>Rhodospirillales</taxon>
        <taxon>Rhodospirillaceae</taxon>
        <taxon>Magnetospirillum</taxon>
    </lineage>
</organism>
<evidence type="ECO:0000256" key="5">
    <source>
        <dbReference type="ARBA" id="ARBA00022777"/>
    </source>
</evidence>
<evidence type="ECO:0000313" key="12">
    <source>
        <dbReference type="Proteomes" id="UP000480684"/>
    </source>
</evidence>
<keyword evidence="2 8" id="KW-0808">Transferase</keyword>
<comment type="pathway">
    <text evidence="8">Amino-acid biosynthesis; L-threonine biosynthesis; L-threonine from L-aspartate: step 4/5.</text>
</comment>
<comment type="catalytic activity">
    <reaction evidence="8">
        <text>L-homoserine + ATP = O-phospho-L-homoserine + ADP + H(+)</text>
        <dbReference type="Rhea" id="RHEA:13985"/>
        <dbReference type="ChEBI" id="CHEBI:15378"/>
        <dbReference type="ChEBI" id="CHEBI:30616"/>
        <dbReference type="ChEBI" id="CHEBI:57476"/>
        <dbReference type="ChEBI" id="CHEBI:57590"/>
        <dbReference type="ChEBI" id="CHEBI:456216"/>
        <dbReference type="EC" id="2.7.1.39"/>
    </reaction>
</comment>
<evidence type="ECO:0000256" key="3">
    <source>
        <dbReference type="ARBA" id="ARBA00022697"/>
    </source>
</evidence>
<reference evidence="11 12" key="1">
    <citation type="submission" date="2020-02" db="EMBL/GenBank/DDBJ databases">
        <authorList>
            <person name="Dziuba M."/>
            <person name="Kuznetsov B."/>
            <person name="Mardanov A."/>
            <person name="Ravin N."/>
            <person name="Grouzdev D."/>
        </authorList>
    </citation>
    <scope>NUCLEOTIDE SEQUENCE [LARGE SCALE GENOMIC DNA]</scope>
    <source>
        <strain evidence="11 12">SpK</strain>
    </source>
</reference>
<dbReference type="GO" id="GO:0004413">
    <property type="term" value="F:homoserine kinase activity"/>
    <property type="evidence" value="ECO:0007669"/>
    <property type="project" value="UniProtKB-UniRule"/>
</dbReference>
<dbReference type="GO" id="GO:0009088">
    <property type="term" value="P:threonine biosynthetic process"/>
    <property type="evidence" value="ECO:0007669"/>
    <property type="project" value="UniProtKB-UniRule"/>
</dbReference>
<dbReference type="PANTHER" id="PTHR21064:SF6">
    <property type="entry name" value="AMINOGLYCOSIDE PHOSPHOTRANSFERASE DOMAIN-CONTAINING PROTEIN"/>
    <property type="match status" value="1"/>
</dbReference>
<dbReference type="InterPro" id="IPR050249">
    <property type="entry name" value="Pseudomonas-type_ThrB"/>
</dbReference>
<dbReference type="AlphaFoldDB" id="A0A7C9QVX8"/>